<keyword evidence="2" id="KW-1185">Reference proteome</keyword>
<evidence type="ECO:0000313" key="2">
    <source>
        <dbReference type="Proteomes" id="UP001144313"/>
    </source>
</evidence>
<dbReference type="RefSeq" id="WP_270113812.1">
    <property type="nucleotide sequence ID" value="NZ_BAAAOL010000017.1"/>
</dbReference>
<name>A0A9W6G8Z1_9ACTN</name>
<proteinExistence type="predicted"/>
<protein>
    <recommendedName>
        <fullName evidence="3">Bacteriocin resistance YdeI/OmpD-like protein</fullName>
    </recommendedName>
</protein>
<organism evidence="1 2">
    <name type="scientific">Glycomyces algeriensis</name>
    <dbReference type="NCBI Taxonomy" id="256037"/>
    <lineage>
        <taxon>Bacteria</taxon>
        <taxon>Bacillati</taxon>
        <taxon>Actinomycetota</taxon>
        <taxon>Actinomycetes</taxon>
        <taxon>Glycomycetales</taxon>
        <taxon>Glycomycetaceae</taxon>
        <taxon>Glycomyces</taxon>
    </lineage>
</organism>
<dbReference type="AlphaFoldDB" id="A0A9W6G8Z1"/>
<accession>A0A9W6G8Z1</accession>
<evidence type="ECO:0008006" key="3">
    <source>
        <dbReference type="Google" id="ProtNLM"/>
    </source>
</evidence>
<dbReference type="Proteomes" id="UP001144313">
    <property type="component" value="Unassembled WGS sequence"/>
</dbReference>
<evidence type="ECO:0000313" key="1">
    <source>
        <dbReference type="EMBL" id="GLI43490.1"/>
    </source>
</evidence>
<reference evidence="1" key="1">
    <citation type="submission" date="2022-12" db="EMBL/GenBank/DDBJ databases">
        <title>Reference genome sequencing for broad-spectrum identification of bacterial and archaeal isolates by mass spectrometry.</title>
        <authorList>
            <person name="Sekiguchi Y."/>
            <person name="Tourlousse D.M."/>
        </authorList>
    </citation>
    <scope>NUCLEOTIDE SEQUENCE</scope>
    <source>
        <strain evidence="1">LLR39Z86</strain>
    </source>
</reference>
<dbReference type="EMBL" id="BSDT01000001">
    <property type="protein sequence ID" value="GLI43490.1"/>
    <property type="molecule type" value="Genomic_DNA"/>
</dbReference>
<gene>
    <name evidence="1" type="ORF">GALLR39Z86_33400</name>
</gene>
<sequence>MEPLDLVDRAEWEAWLEAHQGEREVWLRIGKERSPEGRLRIGPALEAALCFGWIDGHRKRLDEDSFLQRYSPRTKRSPWSKRNRGIAERLIAEGRMRPAGLAEIERAKAEGRWPADD</sequence>
<comment type="caution">
    <text evidence="1">The sequence shown here is derived from an EMBL/GenBank/DDBJ whole genome shotgun (WGS) entry which is preliminary data.</text>
</comment>